<evidence type="ECO:0000259" key="4">
    <source>
        <dbReference type="PROSITE" id="PS50835"/>
    </source>
</evidence>
<dbReference type="PANTHER" id="PTHR44170:SF56">
    <property type="entry name" value="FIBRONECTIN TYPE-III DOMAIN-CONTAINING PROTEIN"/>
    <property type="match status" value="1"/>
</dbReference>
<dbReference type="InterPro" id="IPR036116">
    <property type="entry name" value="FN3_sf"/>
</dbReference>
<feature type="domain" description="Ig-like" evidence="4">
    <location>
        <begin position="528"/>
        <end position="608"/>
    </location>
</feature>
<evidence type="ECO:0000256" key="1">
    <source>
        <dbReference type="ARBA" id="ARBA00022737"/>
    </source>
</evidence>
<feature type="domain" description="Fibronectin type-III" evidence="5">
    <location>
        <begin position="1216"/>
        <end position="1310"/>
    </location>
</feature>
<dbReference type="InterPro" id="IPR003599">
    <property type="entry name" value="Ig_sub"/>
</dbReference>
<keyword evidence="1" id="KW-0677">Repeat</keyword>
<protein>
    <submittedName>
        <fullName evidence="7">Down syndrome cell adhesion molecule-like protein Dscam2</fullName>
    </submittedName>
</protein>
<feature type="domain" description="Ig-like" evidence="4">
    <location>
        <begin position="248"/>
        <end position="338"/>
    </location>
</feature>
<dbReference type="Proteomes" id="UP000694941">
    <property type="component" value="Unplaced"/>
</dbReference>
<dbReference type="PROSITE" id="PS50835">
    <property type="entry name" value="IG_LIKE"/>
    <property type="match status" value="10"/>
</dbReference>
<dbReference type="InterPro" id="IPR003598">
    <property type="entry name" value="Ig_sub2"/>
</dbReference>
<dbReference type="SMART" id="SM00060">
    <property type="entry name" value="FN3"/>
    <property type="match status" value="5"/>
</dbReference>
<reference evidence="7" key="1">
    <citation type="submission" date="2025-08" db="UniProtKB">
        <authorList>
            <consortium name="RefSeq"/>
        </authorList>
    </citation>
    <scope>IDENTIFICATION</scope>
    <source>
        <tissue evidence="7">Muscle</tissue>
    </source>
</reference>
<dbReference type="RefSeq" id="XP_022240839.1">
    <property type="nucleotide sequence ID" value="XM_022385131.1"/>
</dbReference>
<dbReference type="Pfam" id="PF13927">
    <property type="entry name" value="Ig_3"/>
    <property type="match status" value="2"/>
</dbReference>
<dbReference type="InterPro" id="IPR003961">
    <property type="entry name" value="FN3_dom"/>
</dbReference>
<dbReference type="InterPro" id="IPR007110">
    <property type="entry name" value="Ig-like_dom"/>
</dbReference>
<feature type="domain" description="Ig-like" evidence="4">
    <location>
        <begin position="811"/>
        <end position="908"/>
    </location>
</feature>
<dbReference type="Gene3D" id="2.60.40.10">
    <property type="entry name" value="Immunoglobulins"/>
    <property type="match status" value="15"/>
</dbReference>
<name>A0ABM1SB34_LIMPO</name>
<dbReference type="CDD" id="cd20958">
    <property type="entry name" value="IgI_5_Dscam"/>
    <property type="match status" value="1"/>
</dbReference>
<dbReference type="InterPro" id="IPR036179">
    <property type="entry name" value="Ig-like_dom_sf"/>
</dbReference>
<feature type="domain" description="Fibronectin type-III" evidence="5">
    <location>
        <begin position="1013"/>
        <end position="1111"/>
    </location>
</feature>
<dbReference type="PANTHER" id="PTHR44170">
    <property type="entry name" value="PROTEIN SIDEKICK"/>
    <property type="match status" value="1"/>
</dbReference>
<keyword evidence="2" id="KW-1015">Disulfide bond</keyword>
<dbReference type="Pfam" id="PF00041">
    <property type="entry name" value="fn3"/>
    <property type="match status" value="5"/>
</dbReference>
<organism evidence="6 7">
    <name type="scientific">Limulus polyphemus</name>
    <name type="common">Atlantic horseshoe crab</name>
    <dbReference type="NCBI Taxonomy" id="6850"/>
    <lineage>
        <taxon>Eukaryota</taxon>
        <taxon>Metazoa</taxon>
        <taxon>Ecdysozoa</taxon>
        <taxon>Arthropoda</taxon>
        <taxon>Chelicerata</taxon>
        <taxon>Merostomata</taxon>
        <taxon>Xiphosura</taxon>
        <taxon>Limulidae</taxon>
        <taxon>Limulus</taxon>
    </lineage>
</organism>
<dbReference type="Pfam" id="PF07679">
    <property type="entry name" value="I-set"/>
    <property type="match status" value="6"/>
</dbReference>
<dbReference type="InterPro" id="IPR013783">
    <property type="entry name" value="Ig-like_fold"/>
</dbReference>
<gene>
    <name evidence="7" type="primary">LOC106458792</name>
</gene>
<keyword evidence="3" id="KW-0732">Signal</keyword>
<feature type="domain" description="Fibronectin type-III" evidence="5">
    <location>
        <begin position="910"/>
        <end position="1008"/>
    </location>
</feature>
<evidence type="ECO:0000259" key="5">
    <source>
        <dbReference type="PROSITE" id="PS50853"/>
    </source>
</evidence>
<sequence>MLIMSPAQKGRTGRLPAVVLIIVLMFVEEGLLTTTETHGPKFLVEPLQLIEFSNDIGGSAHCAATGYPPPRILWITNNGKEVTHVPGLRHVLPNGTLHFPPFPPESYRQDIHDALYQCTASNVIGSILSASVDISAVVKKPYEAQVYDEFVILGNTGVFKCHIPSFVKDYVTVTSWIKDSNTRITSTAKVGGRYSTFSNGVLHIRDVRASDAYSSYQCVTTNRLTGESKTSNLVGRLILKEHQASITPRITDSTHVVTAKEGEFVELPCAAQGFPVPEYKWFKNFNGTYIPVIVGNHIQQLSGSLIIDRVIPADAGKFLCSVTSDIGETERETTLVITAPLGVTISPESQTVDVGAKAAFNCSVTGYPVTNITWLKNGVVNQKWFISSSKFVLTVQNISKDDQGMYQCFAENSIGSVQASSELKLGYAVPELVETFSKKLLQPGLSVYLKCVAKGTPKPQISWCLDKAPVIQTGRVTVADFVNLNGGIVSFVNISSVRVEDGGVYECLAQSVAGTATYSNRIDVYGLPFVRPLKNITVVAKETMRTHCHVIGYPIDFIHWEKDSQRLPFNHRQKVYNNGTLEIGNLDEKEDEGTYTCVARNNQSQSARAHFYVDVKVPPLIGRFEFDKNLHEGMRTRVYCNIAQGDQPITIYWTKDGYPISTDLGISVRVIDNFSVALVINKLEPTHNGNYTCFATNEAATVQYTAQLVVNVPPYWMIEPTNKYVILNEHGNLDCFAMGYPTPQITWKRDKVGSGTDYKQILSGPDYQIFENGTLRIARTKLQDRGHYLCQANNGIGPGLSKVVHVTVHVPAHFEMKEKTVTVIRGEKAMLLCEAIGDKPMAIVWKQNDHLLNPMAKERYALNEKLTRNGLVSEITITDVQRSDTGSFVCLVTNAFGQDYMKLQLIVQEPPSSPQEIRVLETRSRSTTIQWDTPYDGNSPLLFYIIMLKNESGQGNEHLSNITVKATENKIVITGLHPSFTYNIYVLSQNALGSSEPSNTINITTEEEVPGGPPTLVKAKALNASSVKVSWEPPPKNVQNGKIKGYYIGYKVHNSTELYHYKNLEVHSEGTTDCILSKLQKFTRYSVLVQAYNSMGAGPRSDEVSVLTEEDVPDQPPHSVTCSTLSSQTLHVEWRTPPVKSINGVLVGFRVIYRPIIKWAENLESHKVEIEDLFINLVGLEMFTNYSIQVAAYTRIGNGVFSGPVYCRTHEGVPGEPENIKVFIMGQNAILVSWKPPLKPNGEILKYTVYMSTEYEERKNISKIVVPSNQLTFEARNLIRGQCYKFWVTASTSKGEGNSSQVIEHIPDNKAPAKIASFGSHFVVQQQQDIELACRAVGLPTPSRKWKFRGKLVNQSKRVEILPTGTLRIEKVQPEDSGNYSCSVWNMNGFDEIIYFVNVEMNRKLPFLPPPPVLYIDSTTTKSVTVTWRNINLKENPIIGYTLYYKKNGNWLHDNIPGNTTRFTVSGLDCGSHYEIYMVSFNKVGQSEAGNILPVGTKGGGQLV</sequence>
<dbReference type="InterPro" id="IPR013098">
    <property type="entry name" value="Ig_I-set"/>
</dbReference>
<feature type="signal peptide" evidence="3">
    <location>
        <begin position="1"/>
        <end position="32"/>
    </location>
</feature>
<dbReference type="CDD" id="cd00096">
    <property type="entry name" value="Ig"/>
    <property type="match status" value="1"/>
</dbReference>
<dbReference type="SUPFAM" id="SSF49265">
    <property type="entry name" value="Fibronectin type III"/>
    <property type="match status" value="3"/>
</dbReference>
<feature type="domain" description="Fibronectin type-III" evidence="5">
    <location>
        <begin position="1116"/>
        <end position="1212"/>
    </location>
</feature>
<dbReference type="SUPFAM" id="SSF48726">
    <property type="entry name" value="Immunoglobulin"/>
    <property type="match status" value="10"/>
</dbReference>
<keyword evidence="6" id="KW-1185">Reference proteome</keyword>
<feature type="domain" description="Ig-like" evidence="4">
    <location>
        <begin position="40"/>
        <end position="135"/>
    </location>
</feature>
<evidence type="ECO:0000256" key="3">
    <source>
        <dbReference type="SAM" id="SignalP"/>
    </source>
</evidence>
<dbReference type="PROSITE" id="PS50853">
    <property type="entry name" value="FN3"/>
    <property type="match status" value="5"/>
</dbReference>
<feature type="domain" description="Fibronectin type-III" evidence="5">
    <location>
        <begin position="1409"/>
        <end position="1500"/>
    </location>
</feature>
<feature type="domain" description="Ig-like" evidence="4">
    <location>
        <begin position="340"/>
        <end position="424"/>
    </location>
</feature>
<proteinExistence type="predicted"/>
<dbReference type="CDD" id="cd00063">
    <property type="entry name" value="FN3"/>
    <property type="match status" value="5"/>
</dbReference>
<feature type="domain" description="Ig-like" evidence="4">
    <location>
        <begin position="430"/>
        <end position="523"/>
    </location>
</feature>
<feature type="domain" description="Ig-like" evidence="4">
    <location>
        <begin position="1312"/>
        <end position="1384"/>
    </location>
</feature>
<feature type="domain" description="Ig-like" evidence="4">
    <location>
        <begin position="141"/>
        <end position="234"/>
    </location>
</feature>
<feature type="domain" description="Ig-like" evidence="4">
    <location>
        <begin position="714"/>
        <end position="807"/>
    </location>
</feature>
<accession>A0ABM1SB34</accession>
<feature type="domain" description="Ig-like" evidence="4">
    <location>
        <begin position="619"/>
        <end position="709"/>
    </location>
</feature>
<evidence type="ECO:0000256" key="2">
    <source>
        <dbReference type="ARBA" id="ARBA00023157"/>
    </source>
</evidence>
<feature type="chain" id="PRO_5046492462" evidence="3">
    <location>
        <begin position="33"/>
        <end position="1504"/>
    </location>
</feature>
<evidence type="ECO:0000313" key="7">
    <source>
        <dbReference type="RefSeq" id="XP_022240839.1"/>
    </source>
</evidence>
<dbReference type="SMART" id="SM00408">
    <property type="entry name" value="IGc2"/>
    <property type="match status" value="10"/>
</dbReference>
<dbReference type="GeneID" id="106458792"/>
<dbReference type="SMART" id="SM00409">
    <property type="entry name" value="IG"/>
    <property type="match status" value="9"/>
</dbReference>
<evidence type="ECO:0000313" key="6">
    <source>
        <dbReference type="Proteomes" id="UP000694941"/>
    </source>
</evidence>